<accession>A0AAV7VL73</accession>
<feature type="compositionally biased region" description="Polar residues" evidence="1">
    <location>
        <begin position="56"/>
        <end position="73"/>
    </location>
</feature>
<proteinExistence type="predicted"/>
<feature type="region of interest" description="Disordered" evidence="1">
    <location>
        <begin position="1"/>
        <end position="101"/>
    </location>
</feature>
<comment type="caution">
    <text evidence="2">The sequence shown here is derived from an EMBL/GenBank/DDBJ whole genome shotgun (WGS) entry which is preliminary data.</text>
</comment>
<keyword evidence="3" id="KW-1185">Reference proteome</keyword>
<name>A0AAV7VL73_PLEWA</name>
<feature type="compositionally biased region" description="Basic and acidic residues" evidence="1">
    <location>
        <begin position="1"/>
        <end position="19"/>
    </location>
</feature>
<gene>
    <name evidence="2" type="ORF">NDU88_004916</name>
</gene>
<evidence type="ECO:0000313" key="3">
    <source>
        <dbReference type="Proteomes" id="UP001066276"/>
    </source>
</evidence>
<evidence type="ECO:0000256" key="1">
    <source>
        <dbReference type="SAM" id="MobiDB-lite"/>
    </source>
</evidence>
<sequence>MARTTEKEKESKRDVDVSLHNRINASETPRGRNDAGPERCREKGHGSRESPEVSRQEQTNHSSQLQAKNTAEQPSHKVWDYWKEGRVAPKRHSGEKGEGES</sequence>
<evidence type="ECO:0000313" key="2">
    <source>
        <dbReference type="EMBL" id="KAJ1201101.1"/>
    </source>
</evidence>
<dbReference type="Proteomes" id="UP001066276">
    <property type="component" value="Chromosome 2_1"/>
</dbReference>
<feature type="compositionally biased region" description="Basic and acidic residues" evidence="1">
    <location>
        <begin position="29"/>
        <end position="55"/>
    </location>
</feature>
<protein>
    <submittedName>
        <fullName evidence="2">Uncharacterized protein</fullName>
    </submittedName>
</protein>
<dbReference type="AlphaFoldDB" id="A0AAV7VL73"/>
<dbReference type="EMBL" id="JANPWB010000003">
    <property type="protein sequence ID" value="KAJ1201101.1"/>
    <property type="molecule type" value="Genomic_DNA"/>
</dbReference>
<feature type="compositionally biased region" description="Basic and acidic residues" evidence="1">
    <location>
        <begin position="74"/>
        <end position="101"/>
    </location>
</feature>
<organism evidence="2 3">
    <name type="scientific">Pleurodeles waltl</name>
    <name type="common">Iberian ribbed newt</name>
    <dbReference type="NCBI Taxonomy" id="8319"/>
    <lineage>
        <taxon>Eukaryota</taxon>
        <taxon>Metazoa</taxon>
        <taxon>Chordata</taxon>
        <taxon>Craniata</taxon>
        <taxon>Vertebrata</taxon>
        <taxon>Euteleostomi</taxon>
        <taxon>Amphibia</taxon>
        <taxon>Batrachia</taxon>
        <taxon>Caudata</taxon>
        <taxon>Salamandroidea</taxon>
        <taxon>Salamandridae</taxon>
        <taxon>Pleurodelinae</taxon>
        <taxon>Pleurodeles</taxon>
    </lineage>
</organism>
<reference evidence="2" key="1">
    <citation type="journal article" date="2022" name="bioRxiv">
        <title>Sequencing and chromosome-scale assembly of the giantPleurodeles waltlgenome.</title>
        <authorList>
            <person name="Brown T."/>
            <person name="Elewa A."/>
            <person name="Iarovenko S."/>
            <person name="Subramanian E."/>
            <person name="Araus A.J."/>
            <person name="Petzold A."/>
            <person name="Susuki M."/>
            <person name="Suzuki K.-i.T."/>
            <person name="Hayashi T."/>
            <person name="Toyoda A."/>
            <person name="Oliveira C."/>
            <person name="Osipova E."/>
            <person name="Leigh N.D."/>
            <person name="Simon A."/>
            <person name="Yun M.H."/>
        </authorList>
    </citation>
    <scope>NUCLEOTIDE SEQUENCE</scope>
    <source>
        <strain evidence="2">20211129_DDA</strain>
        <tissue evidence="2">Liver</tissue>
    </source>
</reference>